<feature type="region of interest" description="Disordered" evidence="1">
    <location>
        <begin position="72"/>
        <end position="91"/>
    </location>
</feature>
<accession>M5C3X9</accession>
<gene>
    <name evidence="2" type="ORF">BN14_08198</name>
</gene>
<dbReference type="HOGENOM" id="CLU_2428599_0_0_1"/>
<dbReference type="AlphaFoldDB" id="M5C3X9"/>
<reference evidence="2 3" key="1">
    <citation type="journal article" date="2013" name="J. Biotechnol.">
        <title>Establishment and interpretation of the genome sequence of the phytopathogenic fungus Rhizoctonia solani AG1-IB isolate 7/3/14.</title>
        <authorList>
            <person name="Wibberg D.W."/>
            <person name="Jelonek L.J."/>
            <person name="Rupp O.R."/>
            <person name="Hennig M.H."/>
            <person name="Eikmeyer F.E."/>
            <person name="Goesmann A.G."/>
            <person name="Hartmann A.H."/>
            <person name="Borriss R.B."/>
            <person name="Grosch R.G."/>
            <person name="Puehler A.P."/>
            <person name="Schlueter A.S."/>
        </authorList>
    </citation>
    <scope>NUCLEOTIDE SEQUENCE [LARGE SCALE GENOMIC DNA]</scope>
    <source>
        <strain evidence="3">AG1-IB / isolate 7/3/14</strain>
    </source>
</reference>
<sequence>MGRRRRMMEEYRPESTVPNDTASEAETEAKRMPEAETEFETETEMEEVWLEESDDDELEIEFHSTYCVNPAKRKRRFEQNSAKSIARPTRR</sequence>
<dbReference type="Proteomes" id="UP000012065">
    <property type="component" value="Unassembled WGS sequence"/>
</dbReference>
<evidence type="ECO:0000313" key="3">
    <source>
        <dbReference type="Proteomes" id="UP000012065"/>
    </source>
</evidence>
<organism evidence="2 3">
    <name type="scientific">Thanatephorus cucumeris (strain AG1-IB / isolate 7/3/14)</name>
    <name type="common">Lettuce bottom rot fungus</name>
    <name type="synonym">Rhizoctonia solani</name>
    <dbReference type="NCBI Taxonomy" id="1108050"/>
    <lineage>
        <taxon>Eukaryota</taxon>
        <taxon>Fungi</taxon>
        <taxon>Dikarya</taxon>
        <taxon>Basidiomycota</taxon>
        <taxon>Agaricomycotina</taxon>
        <taxon>Agaricomycetes</taxon>
        <taxon>Cantharellales</taxon>
        <taxon>Ceratobasidiaceae</taxon>
        <taxon>Rhizoctonia</taxon>
        <taxon>Rhizoctonia solani AG-1</taxon>
    </lineage>
</organism>
<proteinExistence type="predicted"/>
<protein>
    <submittedName>
        <fullName evidence="2">Uncharacterized protein</fullName>
    </submittedName>
</protein>
<comment type="caution">
    <text evidence="2">The sequence shown here is derived from an EMBL/GenBank/DDBJ whole genome shotgun (WGS) entry which is preliminary data.</text>
</comment>
<evidence type="ECO:0000313" key="2">
    <source>
        <dbReference type="EMBL" id="CCO34106.1"/>
    </source>
</evidence>
<evidence type="ECO:0000256" key="1">
    <source>
        <dbReference type="SAM" id="MobiDB-lite"/>
    </source>
</evidence>
<feature type="region of interest" description="Disordered" evidence="1">
    <location>
        <begin position="1"/>
        <end position="44"/>
    </location>
</feature>
<name>M5C3X9_THACB</name>
<dbReference type="EMBL" id="CAOJ01012623">
    <property type="protein sequence ID" value="CCO34106.1"/>
    <property type="molecule type" value="Genomic_DNA"/>
</dbReference>
<feature type="compositionally biased region" description="Acidic residues" evidence="1">
    <location>
        <begin position="35"/>
        <end position="44"/>
    </location>
</feature>